<evidence type="ECO:0000259" key="12">
    <source>
        <dbReference type="PROSITE" id="PS50862"/>
    </source>
</evidence>
<keyword evidence="4" id="KW-0963">Cytoplasm</keyword>
<dbReference type="Gene3D" id="2.40.50.140">
    <property type="entry name" value="Nucleic acid-binding proteins"/>
    <property type="match status" value="1"/>
</dbReference>
<dbReference type="Pfam" id="PF00152">
    <property type="entry name" value="tRNA-synt_2"/>
    <property type="match status" value="1"/>
</dbReference>
<dbReference type="KEGG" id="atr:18437945"/>
<feature type="compositionally biased region" description="Low complexity" evidence="11">
    <location>
        <begin position="15"/>
        <end position="26"/>
    </location>
</feature>
<dbReference type="InterPro" id="IPR006195">
    <property type="entry name" value="aa-tRNA-synth_II"/>
</dbReference>
<dbReference type="GO" id="GO:0003723">
    <property type="term" value="F:RNA binding"/>
    <property type="evidence" value="ECO:0000318"/>
    <property type="project" value="GO_Central"/>
</dbReference>
<keyword evidence="6" id="KW-0547">Nucleotide-binding</keyword>
<dbReference type="CDD" id="cd00776">
    <property type="entry name" value="AsxRS_core"/>
    <property type="match status" value="1"/>
</dbReference>
<reference evidence="14" key="1">
    <citation type="journal article" date="2013" name="Science">
        <title>The Amborella genome and the evolution of flowering plants.</title>
        <authorList>
            <consortium name="Amborella Genome Project"/>
        </authorList>
    </citation>
    <scope>NUCLEOTIDE SEQUENCE [LARGE SCALE GENOMIC DNA]</scope>
</reference>
<dbReference type="eggNOG" id="KOG0556">
    <property type="taxonomic scope" value="Eukaryota"/>
</dbReference>
<keyword evidence="8" id="KW-0648">Protein biosynthesis</keyword>
<dbReference type="FunFam" id="3.30.930.10:FF:000038">
    <property type="entry name" value="Aspartate--tRNA ligase"/>
    <property type="match status" value="1"/>
</dbReference>
<dbReference type="HOGENOM" id="CLU_004553_2_1_1"/>
<name>W1PRC8_AMBTC</name>
<dbReference type="InterPro" id="IPR004364">
    <property type="entry name" value="Aa-tRNA-synt_II"/>
</dbReference>
<dbReference type="SUPFAM" id="SSF55681">
    <property type="entry name" value="Class II aaRS and biotin synthetases"/>
    <property type="match status" value="1"/>
</dbReference>
<dbReference type="NCBIfam" id="TIGR00458">
    <property type="entry name" value="aspS_nondisc"/>
    <property type="match status" value="1"/>
</dbReference>
<keyword evidence="9" id="KW-0030">Aminoacyl-tRNA synthetase</keyword>
<dbReference type="AlphaFoldDB" id="W1PRC8"/>
<dbReference type="GO" id="GO:0005829">
    <property type="term" value="C:cytosol"/>
    <property type="evidence" value="ECO:0000318"/>
    <property type="project" value="GO_Central"/>
</dbReference>
<dbReference type="InterPro" id="IPR012340">
    <property type="entry name" value="NA-bd_OB-fold"/>
</dbReference>
<protein>
    <recommendedName>
        <fullName evidence="3">aspartate--tRNA ligase</fullName>
        <ecNumber evidence="3">6.1.1.12</ecNumber>
    </recommendedName>
</protein>
<feature type="domain" description="Aminoacyl-transfer RNA synthetases class-II family profile" evidence="12">
    <location>
        <begin position="383"/>
        <end position="681"/>
    </location>
</feature>
<dbReference type="EC" id="6.1.1.12" evidence="3"/>
<dbReference type="CDD" id="cd04320">
    <property type="entry name" value="AspRS_cyto_N"/>
    <property type="match status" value="1"/>
</dbReference>
<dbReference type="GO" id="GO:0004815">
    <property type="term" value="F:aspartate-tRNA ligase activity"/>
    <property type="evidence" value="ECO:0000318"/>
    <property type="project" value="GO_Central"/>
</dbReference>
<gene>
    <name evidence="13" type="ORF">AMTR_s00029p00241780</name>
</gene>
<evidence type="ECO:0000256" key="10">
    <source>
        <dbReference type="ARBA" id="ARBA00047904"/>
    </source>
</evidence>
<dbReference type="Gene3D" id="3.30.930.10">
    <property type="entry name" value="Bira Bifunctional Protein, Domain 2"/>
    <property type="match status" value="1"/>
</dbReference>
<comment type="catalytic activity">
    <reaction evidence="10">
        <text>tRNA(Asp) + L-aspartate + ATP = L-aspartyl-tRNA(Asp) + AMP + diphosphate</text>
        <dbReference type="Rhea" id="RHEA:19649"/>
        <dbReference type="Rhea" id="RHEA-COMP:9660"/>
        <dbReference type="Rhea" id="RHEA-COMP:9678"/>
        <dbReference type="ChEBI" id="CHEBI:29991"/>
        <dbReference type="ChEBI" id="CHEBI:30616"/>
        <dbReference type="ChEBI" id="CHEBI:33019"/>
        <dbReference type="ChEBI" id="CHEBI:78442"/>
        <dbReference type="ChEBI" id="CHEBI:78516"/>
        <dbReference type="ChEBI" id="CHEBI:456215"/>
        <dbReference type="EC" id="6.1.1.12"/>
    </reaction>
</comment>
<keyword evidence="5" id="KW-0436">Ligase</keyword>
<evidence type="ECO:0000256" key="11">
    <source>
        <dbReference type="SAM" id="MobiDB-lite"/>
    </source>
</evidence>
<evidence type="ECO:0000256" key="1">
    <source>
        <dbReference type="ARBA" id="ARBA00004496"/>
    </source>
</evidence>
<feature type="region of interest" description="Disordered" evidence="11">
    <location>
        <begin position="1"/>
        <end position="32"/>
    </location>
</feature>
<comment type="subcellular location">
    <subcellularLocation>
        <location evidence="1">Cytoplasm</location>
    </subcellularLocation>
</comment>
<dbReference type="Gramene" id="ERN09785">
    <property type="protein sequence ID" value="ERN09785"/>
    <property type="gene ID" value="AMTR_s00029p00241780"/>
</dbReference>
<evidence type="ECO:0000256" key="5">
    <source>
        <dbReference type="ARBA" id="ARBA00022598"/>
    </source>
</evidence>
<comment type="similarity">
    <text evidence="2">Belongs to the class-II aminoacyl-tRNA synthetase family. Type 2 subfamily.</text>
</comment>
<dbReference type="PROSITE" id="PS50862">
    <property type="entry name" value="AA_TRNA_LIGASE_II"/>
    <property type="match status" value="1"/>
</dbReference>
<evidence type="ECO:0000256" key="4">
    <source>
        <dbReference type="ARBA" id="ARBA00022490"/>
    </source>
</evidence>
<evidence type="ECO:0000313" key="13">
    <source>
        <dbReference type="EMBL" id="ERN09785.1"/>
    </source>
</evidence>
<dbReference type="PANTHER" id="PTHR43450">
    <property type="entry name" value="ASPARTYL-TRNA SYNTHETASE"/>
    <property type="match status" value="1"/>
</dbReference>
<dbReference type="PRINTS" id="PR01042">
    <property type="entry name" value="TRNASYNTHASP"/>
</dbReference>
<dbReference type="PANTHER" id="PTHR43450:SF1">
    <property type="entry name" value="ASPARTATE--TRNA LIGASE, CYTOPLASMIC"/>
    <property type="match status" value="1"/>
</dbReference>
<evidence type="ECO:0000256" key="2">
    <source>
        <dbReference type="ARBA" id="ARBA00005312"/>
    </source>
</evidence>
<sequence length="681" mass="78063">MDVQSQDEVVDEFNNSDSECNNSDSNKMLPPPEEKFQYRDELLNYVRNFAMTQGYMITIKRSEKDRRVVLGCDRGGTYKSNGYISLQKRKTKSRLISCPFQMLGVKKSDGLWVLKLKNPDHNHGPWKDISSHPFCRRFSEEEILRIKEMNVAGFQPRQILDALKQSNPNLQAVLTDVYNVKGKIRLENRYPIYAPDLSASNYGDLSIEEFESKKVGDHERATIESLSNELKGKEVWVRARVHSIREVSKNMVFLILKEKWYTLQCVVTVTQGFVSQQMVKYVSALGVDSFVDVYGVVVVPGILIKGASQQVEIQAKKVYCVNRAVQYLPFNLEDAAQSESEFLSVEQAGEQIARVIQETRPKHRFLELGTPANQGIFHFKYQIEEVFRHFLSSKGFIGVHTPKLVAGASEGGSSVFKLEYKGQPACLAQSPQLHKQMLAGQFSRVFEIGPAFRAEDSYTHRHLCEFISLDVEMEVEKGYFELLDFVDWLFVSIFDELNERCKKELAAINEQYPFEPLKYLRKTLRLTFEEGIQMLREAGIEADLLGDLNIETERKLGQIVRDKFNTDFYILHRYPLALRPFYTLPCSDNTSFGRSFDVFMRGEEIISGGQRIHIPQLLVYRAKACGIDTNAFSDYLDSFWYGMPAHGGFGCGLERLVMLFCGLDDIRKVSAFPRDPYRLTP</sequence>
<evidence type="ECO:0000256" key="9">
    <source>
        <dbReference type="ARBA" id="ARBA00023146"/>
    </source>
</evidence>
<dbReference type="InterPro" id="IPR004523">
    <property type="entry name" value="Asp-tRNA_synthase_2"/>
</dbReference>
<evidence type="ECO:0000256" key="3">
    <source>
        <dbReference type="ARBA" id="ARBA00012841"/>
    </source>
</evidence>
<dbReference type="EMBL" id="KI392980">
    <property type="protein sequence ID" value="ERN09785.1"/>
    <property type="molecule type" value="Genomic_DNA"/>
</dbReference>
<dbReference type="OrthoDB" id="4327540at2759"/>
<dbReference type="SUPFAM" id="SSF50249">
    <property type="entry name" value="Nucleic acid-binding proteins"/>
    <property type="match status" value="1"/>
</dbReference>
<dbReference type="GO" id="GO:0006422">
    <property type="term" value="P:aspartyl-tRNA aminoacylation"/>
    <property type="evidence" value="ECO:0000318"/>
    <property type="project" value="GO_Central"/>
</dbReference>
<dbReference type="InterPro" id="IPR045864">
    <property type="entry name" value="aa-tRNA-synth_II/BPL/LPL"/>
</dbReference>
<organism evidence="13 14">
    <name type="scientific">Amborella trichopoda</name>
    <dbReference type="NCBI Taxonomy" id="13333"/>
    <lineage>
        <taxon>Eukaryota</taxon>
        <taxon>Viridiplantae</taxon>
        <taxon>Streptophyta</taxon>
        <taxon>Embryophyta</taxon>
        <taxon>Tracheophyta</taxon>
        <taxon>Spermatophyta</taxon>
        <taxon>Magnoliopsida</taxon>
        <taxon>Amborellales</taxon>
        <taxon>Amborellaceae</taxon>
        <taxon>Amborella</taxon>
    </lineage>
</organism>
<dbReference type="GO" id="GO:0005524">
    <property type="term" value="F:ATP binding"/>
    <property type="evidence" value="ECO:0007669"/>
    <property type="project" value="UniProtKB-KW"/>
</dbReference>
<dbReference type="HAMAP" id="MF_02075">
    <property type="entry name" value="Asp_tRNA_synth_type2"/>
    <property type="match status" value="1"/>
</dbReference>
<evidence type="ECO:0000256" key="6">
    <source>
        <dbReference type="ARBA" id="ARBA00022741"/>
    </source>
</evidence>
<dbReference type="STRING" id="13333.W1PRC8"/>
<keyword evidence="7" id="KW-0067">ATP-binding</keyword>
<evidence type="ECO:0000256" key="8">
    <source>
        <dbReference type="ARBA" id="ARBA00022917"/>
    </source>
</evidence>
<dbReference type="Proteomes" id="UP000017836">
    <property type="component" value="Unassembled WGS sequence"/>
</dbReference>
<dbReference type="NCBIfam" id="NF003483">
    <property type="entry name" value="PRK05159.1"/>
    <property type="match status" value="1"/>
</dbReference>
<keyword evidence="14" id="KW-1185">Reference proteome</keyword>
<dbReference type="GO" id="GO:0017101">
    <property type="term" value="C:aminoacyl-tRNA synthetase multienzyme complex"/>
    <property type="evidence" value="ECO:0000318"/>
    <property type="project" value="GO_Central"/>
</dbReference>
<proteinExistence type="inferred from homology"/>
<accession>W1PRC8</accession>
<evidence type="ECO:0000256" key="7">
    <source>
        <dbReference type="ARBA" id="ARBA00022840"/>
    </source>
</evidence>
<dbReference type="InterPro" id="IPR002312">
    <property type="entry name" value="Asp/Asn-tRNA-synth_IIb"/>
</dbReference>
<evidence type="ECO:0000313" key="14">
    <source>
        <dbReference type="Proteomes" id="UP000017836"/>
    </source>
</evidence>